<dbReference type="InterPro" id="IPR012373">
    <property type="entry name" value="Ferrdict_sens_TM"/>
</dbReference>
<sequence>MNLDLIMHKWLNGTATPEEVELLKASTAHNSYVKIAESVSQLETPVPDSTSNYKIITSKILESGKVKKLNPYSLLLKIAAIFVFIVGGYMYLLSLDTTISTPIAEKQSFLLPDKSEVILNSNSNLSYNKGKWARDRALELDGEAYFIVKKGKKFKVNTSKGVVSVLGTQFNVYSRDDIFKVSCFEGLVSVAYSDTLIKLSAGNSLKIEDGKLITKTTTPLGIPSWTTNESSFNDADITTVLNELERQYPIKLTAKFSNANLRFTGSFTHEDLNLALQTICDPLHLAYTIDEESVTIYAKRSP</sequence>
<reference evidence="4 5" key="1">
    <citation type="submission" date="2018-10" db="EMBL/GenBank/DDBJ databases">
        <title>Genomic Encyclopedia of Archaeal and Bacterial Type Strains, Phase II (KMG-II): from individual species to whole genera.</title>
        <authorList>
            <person name="Goeker M."/>
        </authorList>
    </citation>
    <scope>NUCLEOTIDE SEQUENCE [LARGE SCALE GENOMIC DNA]</scope>
    <source>
        <strain evidence="4 5">DSM 23424</strain>
    </source>
</reference>
<dbReference type="EMBL" id="REFC01000015">
    <property type="protein sequence ID" value="RMA57054.1"/>
    <property type="molecule type" value="Genomic_DNA"/>
</dbReference>
<proteinExistence type="predicted"/>
<evidence type="ECO:0000313" key="4">
    <source>
        <dbReference type="EMBL" id="RMA57054.1"/>
    </source>
</evidence>
<evidence type="ECO:0000259" key="2">
    <source>
        <dbReference type="Pfam" id="PF04773"/>
    </source>
</evidence>
<dbReference type="Pfam" id="PF04773">
    <property type="entry name" value="FecR"/>
    <property type="match status" value="1"/>
</dbReference>
<gene>
    <name evidence="4" type="ORF">BXY75_2935</name>
</gene>
<name>A0A3L9Y9K9_9FLAO</name>
<feature type="transmembrane region" description="Helical" evidence="1">
    <location>
        <begin position="74"/>
        <end position="92"/>
    </location>
</feature>
<keyword evidence="1" id="KW-0472">Membrane</keyword>
<dbReference type="GO" id="GO:0016989">
    <property type="term" value="F:sigma factor antagonist activity"/>
    <property type="evidence" value="ECO:0007669"/>
    <property type="project" value="TreeGrafter"/>
</dbReference>
<feature type="domain" description="FecR protein" evidence="2">
    <location>
        <begin position="98"/>
        <end position="188"/>
    </location>
</feature>
<keyword evidence="5" id="KW-1185">Reference proteome</keyword>
<dbReference type="Proteomes" id="UP000271339">
    <property type="component" value="Unassembled WGS sequence"/>
</dbReference>
<dbReference type="PANTHER" id="PTHR30273:SF2">
    <property type="entry name" value="PROTEIN FECR"/>
    <property type="match status" value="1"/>
</dbReference>
<dbReference type="Gene3D" id="2.60.120.1440">
    <property type="match status" value="1"/>
</dbReference>
<dbReference type="AlphaFoldDB" id="A0A3L9Y9K9"/>
<protein>
    <submittedName>
        <fullName evidence="4">FecR family protein</fullName>
    </submittedName>
</protein>
<accession>A0A3L9Y9K9</accession>
<comment type="caution">
    <text evidence="4">The sequence shown here is derived from an EMBL/GenBank/DDBJ whole genome shotgun (WGS) entry which is preliminary data.</text>
</comment>
<keyword evidence="1" id="KW-0812">Transmembrane</keyword>
<evidence type="ECO:0000259" key="3">
    <source>
        <dbReference type="Pfam" id="PF16344"/>
    </source>
</evidence>
<dbReference type="InterPro" id="IPR006860">
    <property type="entry name" value="FecR"/>
</dbReference>
<dbReference type="Pfam" id="PF16344">
    <property type="entry name" value="FecR_C"/>
    <property type="match status" value="1"/>
</dbReference>
<evidence type="ECO:0000256" key="1">
    <source>
        <dbReference type="SAM" id="Phobius"/>
    </source>
</evidence>
<evidence type="ECO:0000313" key="5">
    <source>
        <dbReference type="Proteomes" id="UP000271339"/>
    </source>
</evidence>
<dbReference type="PANTHER" id="PTHR30273">
    <property type="entry name" value="PERIPLASMIC SIGNAL SENSOR AND SIGMA FACTOR ACTIVATOR FECR-RELATED"/>
    <property type="match status" value="1"/>
</dbReference>
<feature type="domain" description="Protein FecR C-terminal" evidence="3">
    <location>
        <begin position="231"/>
        <end position="296"/>
    </location>
</feature>
<organism evidence="4 5">
    <name type="scientific">Ulvibacter antarcticus</name>
    <dbReference type="NCBI Taxonomy" id="442714"/>
    <lineage>
        <taxon>Bacteria</taxon>
        <taxon>Pseudomonadati</taxon>
        <taxon>Bacteroidota</taxon>
        <taxon>Flavobacteriia</taxon>
        <taxon>Flavobacteriales</taxon>
        <taxon>Flavobacteriaceae</taxon>
        <taxon>Ulvibacter</taxon>
    </lineage>
</organism>
<dbReference type="Gene3D" id="3.55.50.30">
    <property type="match status" value="1"/>
</dbReference>
<keyword evidence="1" id="KW-1133">Transmembrane helix</keyword>
<dbReference type="InterPro" id="IPR032508">
    <property type="entry name" value="FecR_C"/>
</dbReference>